<evidence type="ECO:0000313" key="2">
    <source>
        <dbReference type="Proteomes" id="UP000593575"/>
    </source>
</evidence>
<proteinExistence type="predicted"/>
<gene>
    <name evidence="1" type="ORF">Goarm_022153</name>
</gene>
<dbReference type="EMBL" id="JABFAE010419278">
    <property type="protein sequence ID" value="MBA0845906.1"/>
    <property type="molecule type" value="Genomic_DNA"/>
</dbReference>
<reference evidence="1 2" key="1">
    <citation type="journal article" date="2019" name="Genome Biol. Evol.">
        <title>Insights into the evolution of the New World diploid cottons (Gossypium, subgenus Houzingenia) based on genome sequencing.</title>
        <authorList>
            <person name="Grover C.E."/>
            <person name="Arick M.A. 2nd"/>
            <person name="Thrash A."/>
            <person name="Conover J.L."/>
            <person name="Sanders W.S."/>
            <person name="Peterson D.G."/>
            <person name="Frelichowski J.E."/>
            <person name="Scheffler J.A."/>
            <person name="Scheffler B.E."/>
            <person name="Wendel J.F."/>
        </authorList>
    </citation>
    <scope>NUCLEOTIDE SEQUENCE [LARGE SCALE GENOMIC DNA]</scope>
    <source>
        <strain evidence="1">6</strain>
        <tissue evidence="1">Leaf</tissue>
    </source>
</reference>
<dbReference type="Proteomes" id="UP000593575">
    <property type="component" value="Unassembled WGS sequence"/>
</dbReference>
<dbReference type="AlphaFoldDB" id="A0A7J9KHR6"/>
<keyword evidence="2" id="KW-1185">Reference proteome</keyword>
<sequence length="125" mass="14930">VKVHDLPSGYFLDHVAQQLGEFVGKFLEHDTKEFNQGLRNFMRIKDDSSRAQPRRASITPSMWLREDNMGRHFGKVDGKEEELDRMERTDENMPELIDAKIHLNLEIEKEERYWGLRARMNWLKE</sequence>
<organism evidence="1 2">
    <name type="scientific">Gossypium armourianum</name>
    <dbReference type="NCBI Taxonomy" id="34283"/>
    <lineage>
        <taxon>Eukaryota</taxon>
        <taxon>Viridiplantae</taxon>
        <taxon>Streptophyta</taxon>
        <taxon>Embryophyta</taxon>
        <taxon>Tracheophyta</taxon>
        <taxon>Spermatophyta</taxon>
        <taxon>Magnoliopsida</taxon>
        <taxon>eudicotyledons</taxon>
        <taxon>Gunneridae</taxon>
        <taxon>Pentapetalae</taxon>
        <taxon>rosids</taxon>
        <taxon>malvids</taxon>
        <taxon>Malvales</taxon>
        <taxon>Malvaceae</taxon>
        <taxon>Malvoideae</taxon>
        <taxon>Gossypium</taxon>
    </lineage>
</organism>
<protein>
    <submittedName>
        <fullName evidence="1">Uncharacterized protein</fullName>
    </submittedName>
</protein>
<feature type="non-terminal residue" evidence="1">
    <location>
        <position position="125"/>
    </location>
</feature>
<comment type="caution">
    <text evidence="1">The sequence shown here is derived from an EMBL/GenBank/DDBJ whole genome shotgun (WGS) entry which is preliminary data.</text>
</comment>
<name>A0A7J9KHR6_9ROSI</name>
<accession>A0A7J9KHR6</accession>
<evidence type="ECO:0000313" key="1">
    <source>
        <dbReference type="EMBL" id="MBA0845906.1"/>
    </source>
</evidence>